<sequence>MKLSKILSIFSAATVAVYSQGAPPPIPECAEGCIQGGLGSSNCDPTDFKCQCADTEALRAVMDCVKAKCQPSQIPGNSPPPELPSYEAIPLLIHYLGIIAAASAICSEYGGNDISDVLKSVVASATSVASEVSSRISSVTGSQKILTTATPAETSIVNETSAAPTPTGSPNGAGKNIIGGSFGFIIPIAGLVAIGL</sequence>
<comment type="subcellular location">
    <subcellularLocation>
        <location evidence="1">Membrane</location>
        <topology evidence="1">Lipid-anchor</topology>
        <topology evidence="1">GPI-anchor</topology>
    </subcellularLocation>
    <subcellularLocation>
        <location evidence="2">Secreted</location>
    </subcellularLocation>
</comment>
<evidence type="ECO:0000256" key="9">
    <source>
        <dbReference type="PROSITE-ProRule" id="PRU01356"/>
    </source>
</evidence>
<evidence type="ECO:0000256" key="2">
    <source>
        <dbReference type="ARBA" id="ARBA00004613"/>
    </source>
</evidence>
<evidence type="ECO:0000256" key="6">
    <source>
        <dbReference type="ARBA" id="ARBA00022729"/>
    </source>
</evidence>
<keyword evidence="8" id="KW-0449">Lipoprotein</keyword>
<evidence type="ECO:0000256" key="4">
    <source>
        <dbReference type="ARBA" id="ARBA00022525"/>
    </source>
</evidence>
<feature type="binding site" description="axial binding residue" evidence="9">
    <location>
        <position position="47"/>
    </location>
    <ligand>
        <name>heme</name>
        <dbReference type="ChEBI" id="CHEBI:30413"/>
    </ligand>
    <ligandPart>
        <name>Fe</name>
        <dbReference type="ChEBI" id="CHEBI:18248"/>
    </ligandPart>
</feature>
<keyword evidence="4" id="KW-0964">Secreted</keyword>
<feature type="disulfide bond" evidence="9">
    <location>
        <begin position="29"/>
        <end position="69"/>
    </location>
</feature>
<comment type="caution">
    <text evidence="9">Lacks conserved residue(s) required for the propagation of feature annotation.</text>
</comment>
<dbReference type="GeneID" id="93582799"/>
<keyword evidence="7 9" id="KW-1015">Disulfide bond</keyword>
<feature type="signal peptide" evidence="10">
    <location>
        <begin position="1"/>
        <end position="21"/>
    </location>
</feature>
<keyword evidence="13" id="KW-1185">Reference proteome</keyword>
<evidence type="ECO:0000256" key="5">
    <source>
        <dbReference type="ARBA" id="ARBA00022622"/>
    </source>
</evidence>
<dbReference type="Proteomes" id="UP000283090">
    <property type="component" value="Unassembled WGS sequence"/>
</dbReference>
<protein>
    <recommendedName>
        <fullName evidence="11">CFEM domain-containing protein</fullName>
    </recommendedName>
</protein>
<comment type="caution">
    <text evidence="12">The sequence shown here is derived from an EMBL/GenBank/DDBJ whole genome shotgun (WGS) entry which is preliminary data.</text>
</comment>
<keyword evidence="9" id="KW-0408">Iron</keyword>
<dbReference type="InterPro" id="IPR008427">
    <property type="entry name" value="Extracellular_membr_CFEM_dom"/>
</dbReference>
<keyword evidence="9" id="KW-0479">Metal-binding</keyword>
<proteinExistence type="inferred from homology"/>
<dbReference type="EMBL" id="SAEB01000001">
    <property type="protein sequence ID" value="RVD89483.1"/>
    <property type="molecule type" value="Genomic_DNA"/>
</dbReference>
<evidence type="ECO:0000256" key="1">
    <source>
        <dbReference type="ARBA" id="ARBA00004589"/>
    </source>
</evidence>
<dbReference type="SMART" id="SM00747">
    <property type="entry name" value="CFEM"/>
    <property type="match status" value="1"/>
</dbReference>
<feature type="domain" description="CFEM" evidence="11">
    <location>
        <begin position="1"/>
        <end position="133"/>
    </location>
</feature>
<dbReference type="GO" id="GO:0005576">
    <property type="term" value="C:extracellular region"/>
    <property type="evidence" value="ECO:0007669"/>
    <property type="project" value="UniProtKB-SubCell"/>
</dbReference>
<gene>
    <name evidence="12" type="ORF">DFL_000488</name>
</gene>
<evidence type="ECO:0000313" key="13">
    <source>
        <dbReference type="Proteomes" id="UP000283090"/>
    </source>
</evidence>
<evidence type="ECO:0000256" key="10">
    <source>
        <dbReference type="SAM" id="SignalP"/>
    </source>
</evidence>
<accession>A0A437ADY0</accession>
<evidence type="ECO:0000256" key="3">
    <source>
        <dbReference type="ARBA" id="ARBA00010031"/>
    </source>
</evidence>
<feature type="disulfide bond" evidence="9">
    <location>
        <begin position="43"/>
        <end position="50"/>
    </location>
</feature>
<comment type="similarity">
    <text evidence="3">Belongs to the RBT5 family.</text>
</comment>
<dbReference type="GO" id="GO:0098552">
    <property type="term" value="C:side of membrane"/>
    <property type="evidence" value="ECO:0007669"/>
    <property type="project" value="UniProtKB-KW"/>
</dbReference>
<feature type="disulfide bond" evidence="9">
    <location>
        <begin position="33"/>
        <end position="64"/>
    </location>
</feature>
<keyword evidence="6 10" id="KW-0732">Signal</keyword>
<name>A0A437ADY0_ARTFL</name>
<organism evidence="12 13">
    <name type="scientific">Arthrobotrys flagrans</name>
    <name type="common">Nematode-trapping fungus</name>
    <name type="synonym">Trichothecium flagrans</name>
    <dbReference type="NCBI Taxonomy" id="97331"/>
    <lineage>
        <taxon>Eukaryota</taxon>
        <taxon>Fungi</taxon>
        <taxon>Dikarya</taxon>
        <taxon>Ascomycota</taxon>
        <taxon>Pezizomycotina</taxon>
        <taxon>Orbiliomycetes</taxon>
        <taxon>Orbiliales</taxon>
        <taxon>Orbiliaceae</taxon>
        <taxon>Arthrobotrys</taxon>
    </lineage>
</organism>
<dbReference type="AlphaFoldDB" id="A0A437ADY0"/>
<evidence type="ECO:0000256" key="7">
    <source>
        <dbReference type="ARBA" id="ARBA00023157"/>
    </source>
</evidence>
<keyword evidence="5" id="KW-0472">Membrane</keyword>
<keyword evidence="5" id="KW-0325">Glycoprotein</keyword>
<evidence type="ECO:0000259" key="11">
    <source>
        <dbReference type="PROSITE" id="PS52012"/>
    </source>
</evidence>
<dbReference type="PROSITE" id="PS52012">
    <property type="entry name" value="CFEM"/>
    <property type="match status" value="1"/>
</dbReference>
<dbReference type="RefSeq" id="XP_067495027.1">
    <property type="nucleotide sequence ID" value="XM_067634048.1"/>
</dbReference>
<keyword evidence="9" id="KW-0349">Heme</keyword>
<dbReference type="VEuPathDB" id="FungiDB:DFL_000488"/>
<evidence type="ECO:0000256" key="8">
    <source>
        <dbReference type="ARBA" id="ARBA00023288"/>
    </source>
</evidence>
<feature type="chain" id="PRO_5019347704" description="CFEM domain-containing protein" evidence="10">
    <location>
        <begin position="22"/>
        <end position="196"/>
    </location>
</feature>
<keyword evidence="5" id="KW-0336">GPI-anchor</keyword>
<reference evidence="12 13" key="1">
    <citation type="submission" date="2019-01" db="EMBL/GenBank/DDBJ databases">
        <title>Intercellular communication is required for trap formation in the nematode-trapping fungus Duddingtonia flagrans.</title>
        <authorList>
            <person name="Youssar L."/>
            <person name="Wernet V."/>
            <person name="Hensel N."/>
            <person name="Hildebrandt H.-G."/>
            <person name="Fischer R."/>
        </authorList>
    </citation>
    <scope>NUCLEOTIDE SEQUENCE [LARGE SCALE GENOMIC DNA]</scope>
    <source>
        <strain evidence="12 13">CBS H-5679</strain>
    </source>
</reference>
<dbReference type="OrthoDB" id="3767534at2759"/>
<dbReference type="GO" id="GO:0046872">
    <property type="term" value="F:metal ion binding"/>
    <property type="evidence" value="ECO:0007669"/>
    <property type="project" value="UniProtKB-UniRule"/>
</dbReference>
<evidence type="ECO:0000313" key="12">
    <source>
        <dbReference type="EMBL" id="RVD89483.1"/>
    </source>
</evidence>
<dbReference type="Pfam" id="PF05730">
    <property type="entry name" value="CFEM"/>
    <property type="match status" value="1"/>
</dbReference>